<evidence type="ECO:0000313" key="10">
    <source>
        <dbReference type="Proteomes" id="UP000002572"/>
    </source>
</evidence>
<comment type="pathway">
    <text evidence="5">Amino-acid biosynthesis; D-alanine biosynthesis; D-alanine from L-alanine: step 1/1.</text>
</comment>
<dbReference type="InterPro" id="IPR020622">
    <property type="entry name" value="Ala_racemase_pyridoxalP-BS"/>
</dbReference>
<dbReference type="GO" id="GO:0008784">
    <property type="term" value="F:alanine racemase activity"/>
    <property type="evidence" value="ECO:0007669"/>
    <property type="project" value="UniProtKB-UniRule"/>
</dbReference>
<dbReference type="FunFam" id="3.20.20.10:FF:000002">
    <property type="entry name" value="Alanine racemase"/>
    <property type="match status" value="1"/>
</dbReference>
<dbReference type="eggNOG" id="COG0787">
    <property type="taxonomic scope" value="Bacteria"/>
</dbReference>
<dbReference type="HAMAP" id="MF_01201">
    <property type="entry name" value="Ala_racemase"/>
    <property type="match status" value="1"/>
</dbReference>
<dbReference type="Pfam" id="PF01168">
    <property type="entry name" value="Ala_racemase_N"/>
    <property type="match status" value="1"/>
</dbReference>
<evidence type="ECO:0000256" key="5">
    <source>
        <dbReference type="HAMAP-Rule" id="MF_01201"/>
    </source>
</evidence>
<dbReference type="HOGENOM" id="CLU_028393_2_2_0"/>
<dbReference type="EC" id="5.1.1.1" evidence="5"/>
<proteinExistence type="inferred from homology"/>
<evidence type="ECO:0000256" key="2">
    <source>
        <dbReference type="ARBA" id="ARBA00001933"/>
    </source>
</evidence>
<comment type="similarity">
    <text evidence="5">Belongs to the alanine racemase family.</text>
</comment>
<dbReference type="SUPFAM" id="SSF50621">
    <property type="entry name" value="Alanine racemase C-terminal domain-like"/>
    <property type="match status" value="1"/>
</dbReference>
<dbReference type="InterPro" id="IPR000821">
    <property type="entry name" value="Ala_racemase"/>
</dbReference>
<protein>
    <recommendedName>
        <fullName evidence="5">Alanine racemase</fullName>
        <ecNumber evidence="5">5.1.1.1</ecNumber>
    </recommendedName>
</protein>
<dbReference type="STRING" id="653733.Selin_0699"/>
<keyword evidence="3 5" id="KW-0663">Pyridoxal phosphate</keyword>
<dbReference type="NCBIfam" id="TIGR00492">
    <property type="entry name" value="alr"/>
    <property type="match status" value="1"/>
</dbReference>
<evidence type="ECO:0000256" key="7">
    <source>
        <dbReference type="PIRSR" id="PIRSR600821-52"/>
    </source>
</evidence>
<organism evidence="9 10">
    <name type="scientific">Desulfurispirillum indicum (strain ATCC BAA-1389 / DSM 22839 / S5)</name>
    <dbReference type="NCBI Taxonomy" id="653733"/>
    <lineage>
        <taxon>Bacteria</taxon>
        <taxon>Pseudomonadati</taxon>
        <taxon>Chrysiogenota</taxon>
        <taxon>Chrysiogenia</taxon>
        <taxon>Chrysiogenales</taxon>
        <taxon>Chrysiogenaceae</taxon>
        <taxon>Desulfurispirillum</taxon>
    </lineage>
</organism>
<dbReference type="PRINTS" id="PR00992">
    <property type="entry name" value="ALARACEMASE"/>
</dbReference>
<dbReference type="InParanoid" id="E6W1R1"/>
<comment type="catalytic activity">
    <reaction evidence="1 5">
        <text>L-alanine = D-alanine</text>
        <dbReference type="Rhea" id="RHEA:20249"/>
        <dbReference type="ChEBI" id="CHEBI:57416"/>
        <dbReference type="ChEBI" id="CHEBI:57972"/>
        <dbReference type="EC" id="5.1.1.1"/>
    </reaction>
</comment>
<feature type="modified residue" description="N6-(pyridoxal phosphate)lysine" evidence="5 6">
    <location>
        <position position="34"/>
    </location>
</feature>
<dbReference type="EMBL" id="CP002432">
    <property type="protein sequence ID" value="ADU65443.1"/>
    <property type="molecule type" value="Genomic_DNA"/>
</dbReference>
<name>E6W1R1_DESIS</name>
<comment type="function">
    <text evidence="5">Catalyzes the interconversion of L-alanine and D-alanine. May also act on other amino acids.</text>
</comment>
<keyword evidence="4 5" id="KW-0413">Isomerase</keyword>
<dbReference type="PANTHER" id="PTHR30511:SF0">
    <property type="entry name" value="ALANINE RACEMASE, CATABOLIC-RELATED"/>
    <property type="match status" value="1"/>
</dbReference>
<evidence type="ECO:0000256" key="4">
    <source>
        <dbReference type="ARBA" id="ARBA00023235"/>
    </source>
</evidence>
<dbReference type="Pfam" id="PF00842">
    <property type="entry name" value="Ala_racemase_C"/>
    <property type="match status" value="1"/>
</dbReference>
<keyword evidence="10" id="KW-1185">Reference proteome</keyword>
<accession>E6W1R1</accession>
<dbReference type="InterPro" id="IPR001608">
    <property type="entry name" value="Ala_racemase_N"/>
</dbReference>
<evidence type="ECO:0000256" key="3">
    <source>
        <dbReference type="ARBA" id="ARBA00022898"/>
    </source>
</evidence>
<sequence length="358" mass="39558">MKTIFCEIHLPHIRHNFRLLQQRAGHTRIVGVVKADAYGHGDVPVALCLQSEGCTHFAVARVHEGIKLRKAGIHGDILIMSGSFPNEFAALREFNLTTVVYCEENIEEMVREGISVPVHIKINTGMNRLGFRPDRLPWVYRTLTEAGFAVRGIMTHMACADEPGSPTIGAQENLFYRSLEPYFQEGMLGHLSNSAGIFTLDNLGSLARPGIMLYGGNPFADKTVDLRPAMTFKTKILQVKRVFPGEGISYGHSFVADREMLVATVAAGYADGYSRLLSNKARVLVNGQYAPQVGRVCMDMSMVDVTHIQPARGDEVVLFGEQRGQCIYASELAELMGTIDYEVFCGISPRVKRIYTGA</sequence>
<gene>
    <name evidence="9" type="ordered locus">Selin_0699</name>
</gene>
<feature type="domain" description="Alanine racemase C-terminal" evidence="8">
    <location>
        <begin position="229"/>
        <end position="356"/>
    </location>
</feature>
<dbReference type="PANTHER" id="PTHR30511">
    <property type="entry name" value="ALANINE RACEMASE"/>
    <property type="match status" value="1"/>
</dbReference>
<dbReference type="InterPro" id="IPR029066">
    <property type="entry name" value="PLP-binding_barrel"/>
</dbReference>
<feature type="binding site" evidence="5 7">
    <location>
        <position position="128"/>
    </location>
    <ligand>
        <name>substrate</name>
    </ligand>
</feature>
<comment type="cofactor">
    <cofactor evidence="2 5 6">
        <name>pyridoxal 5'-phosphate</name>
        <dbReference type="ChEBI" id="CHEBI:597326"/>
    </cofactor>
</comment>
<dbReference type="KEGG" id="din:Selin_0699"/>
<dbReference type="AlphaFoldDB" id="E6W1R1"/>
<feature type="active site" description="Proton acceptor; specific for D-alanine" evidence="5">
    <location>
        <position position="34"/>
    </location>
</feature>
<reference evidence="9 10" key="1">
    <citation type="submission" date="2010-12" db="EMBL/GenBank/DDBJ databases">
        <title>Complete sequence of Desulfurispirillum indicum S5.</title>
        <authorList>
            <consortium name="US DOE Joint Genome Institute"/>
            <person name="Lucas S."/>
            <person name="Copeland A."/>
            <person name="Lapidus A."/>
            <person name="Cheng J.-F."/>
            <person name="Goodwin L."/>
            <person name="Pitluck S."/>
            <person name="Chertkov O."/>
            <person name="Held B."/>
            <person name="Detter J.C."/>
            <person name="Han C."/>
            <person name="Tapia R."/>
            <person name="Land M."/>
            <person name="Hauser L."/>
            <person name="Kyrpides N."/>
            <person name="Ivanova N."/>
            <person name="Mikhailova N."/>
            <person name="Haggblom M."/>
            <person name="Rauschenbach I."/>
            <person name="Bini E."/>
            <person name="Woyke T."/>
        </authorList>
    </citation>
    <scope>NUCLEOTIDE SEQUENCE [LARGE SCALE GENOMIC DNA]</scope>
    <source>
        <strain evidence="10">ATCC BAA-1389 / DSM 22839 / S5</strain>
    </source>
</reference>
<evidence type="ECO:0000259" key="8">
    <source>
        <dbReference type="SMART" id="SM01005"/>
    </source>
</evidence>
<dbReference type="RefSeq" id="WP_013505331.1">
    <property type="nucleotide sequence ID" value="NC_014836.1"/>
</dbReference>
<evidence type="ECO:0000313" key="9">
    <source>
        <dbReference type="EMBL" id="ADU65443.1"/>
    </source>
</evidence>
<dbReference type="GO" id="GO:0005829">
    <property type="term" value="C:cytosol"/>
    <property type="evidence" value="ECO:0007669"/>
    <property type="project" value="TreeGrafter"/>
</dbReference>
<dbReference type="GO" id="GO:0030632">
    <property type="term" value="P:D-alanine biosynthetic process"/>
    <property type="evidence" value="ECO:0007669"/>
    <property type="project" value="UniProtKB-UniRule"/>
</dbReference>
<evidence type="ECO:0000256" key="6">
    <source>
        <dbReference type="PIRSR" id="PIRSR600821-50"/>
    </source>
</evidence>
<dbReference type="CDD" id="cd00430">
    <property type="entry name" value="PLPDE_III_AR"/>
    <property type="match status" value="1"/>
</dbReference>
<dbReference type="SUPFAM" id="SSF51419">
    <property type="entry name" value="PLP-binding barrel"/>
    <property type="match status" value="1"/>
</dbReference>
<dbReference type="UniPathway" id="UPA00042">
    <property type="reaction ID" value="UER00497"/>
</dbReference>
<dbReference type="SMART" id="SM01005">
    <property type="entry name" value="Ala_racemase_C"/>
    <property type="match status" value="1"/>
</dbReference>
<dbReference type="InterPro" id="IPR011079">
    <property type="entry name" value="Ala_racemase_C"/>
</dbReference>
<dbReference type="GO" id="GO:0030170">
    <property type="term" value="F:pyridoxal phosphate binding"/>
    <property type="evidence" value="ECO:0007669"/>
    <property type="project" value="UniProtKB-UniRule"/>
</dbReference>
<dbReference type="PROSITE" id="PS00395">
    <property type="entry name" value="ALANINE_RACEMASE"/>
    <property type="match status" value="1"/>
</dbReference>
<dbReference type="Gene3D" id="2.40.37.10">
    <property type="entry name" value="Lyase, Ornithine Decarboxylase, Chain A, domain 1"/>
    <property type="match status" value="1"/>
</dbReference>
<feature type="binding site" evidence="5 7">
    <location>
        <position position="298"/>
    </location>
    <ligand>
        <name>substrate</name>
    </ligand>
</feature>
<feature type="active site" description="Proton acceptor; specific for L-alanine" evidence="5">
    <location>
        <position position="250"/>
    </location>
</feature>
<dbReference type="FunCoup" id="E6W1R1">
    <property type="interactions" value="376"/>
</dbReference>
<dbReference type="Gene3D" id="3.20.20.10">
    <property type="entry name" value="Alanine racemase"/>
    <property type="match status" value="1"/>
</dbReference>
<dbReference type="Proteomes" id="UP000002572">
    <property type="component" value="Chromosome"/>
</dbReference>
<dbReference type="InterPro" id="IPR009006">
    <property type="entry name" value="Ala_racemase/Decarboxylase_C"/>
</dbReference>
<evidence type="ECO:0000256" key="1">
    <source>
        <dbReference type="ARBA" id="ARBA00000316"/>
    </source>
</evidence>